<accession>A0A4V6I7F5</accession>
<name>A0A4V6I7F5_STECR</name>
<sequence length="73" mass="8186">MILSVVHNPGGIAVGYCRYYATKEFSRLQAPPRQVVPLSLLILGTTNPEERNQVLNYFLLTSYCSAAYRLHVA</sequence>
<comment type="caution">
    <text evidence="1">The sequence shown here is derived from an EMBL/GenBank/DDBJ whole genome shotgun (WGS) entry which is preliminary data.</text>
</comment>
<reference evidence="1 2" key="2">
    <citation type="journal article" date="2019" name="G3 (Bethesda)">
        <title>Hybrid Assembly of the Genome of the Entomopathogenic Nematode Steinernema carpocapsae Identifies the X-Chromosome.</title>
        <authorList>
            <person name="Serra L."/>
            <person name="Macchietto M."/>
            <person name="Macias-Munoz A."/>
            <person name="McGill C.J."/>
            <person name="Rodriguez I.M."/>
            <person name="Rodriguez B."/>
            <person name="Murad R."/>
            <person name="Mortazavi A."/>
        </authorList>
    </citation>
    <scope>NUCLEOTIDE SEQUENCE [LARGE SCALE GENOMIC DNA]</scope>
    <source>
        <strain evidence="1 2">ALL</strain>
    </source>
</reference>
<dbReference type="AlphaFoldDB" id="A0A4V6I7F5"/>
<dbReference type="Proteomes" id="UP000298663">
    <property type="component" value="Chromosome X"/>
</dbReference>
<dbReference type="EMBL" id="AZBU02000001">
    <property type="protein sequence ID" value="TMS34013.1"/>
    <property type="molecule type" value="Genomic_DNA"/>
</dbReference>
<evidence type="ECO:0000313" key="1">
    <source>
        <dbReference type="EMBL" id="TMS34013.1"/>
    </source>
</evidence>
<evidence type="ECO:0000313" key="2">
    <source>
        <dbReference type="Proteomes" id="UP000298663"/>
    </source>
</evidence>
<dbReference type="EMBL" id="CM016762">
    <property type="protein sequence ID" value="TMS34013.1"/>
    <property type="molecule type" value="Genomic_DNA"/>
</dbReference>
<keyword evidence="2" id="KW-1185">Reference proteome</keyword>
<protein>
    <submittedName>
        <fullName evidence="1">Uncharacterized protein</fullName>
    </submittedName>
</protein>
<gene>
    <name evidence="1" type="ORF">L596_001680</name>
</gene>
<proteinExistence type="predicted"/>
<organism evidence="1 2">
    <name type="scientific">Steinernema carpocapsae</name>
    <name type="common">Entomopathogenic nematode</name>
    <dbReference type="NCBI Taxonomy" id="34508"/>
    <lineage>
        <taxon>Eukaryota</taxon>
        <taxon>Metazoa</taxon>
        <taxon>Ecdysozoa</taxon>
        <taxon>Nematoda</taxon>
        <taxon>Chromadorea</taxon>
        <taxon>Rhabditida</taxon>
        <taxon>Tylenchina</taxon>
        <taxon>Panagrolaimomorpha</taxon>
        <taxon>Strongyloidoidea</taxon>
        <taxon>Steinernematidae</taxon>
        <taxon>Steinernema</taxon>
    </lineage>
</organism>
<reference evidence="1 2" key="1">
    <citation type="journal article" date="2015" name="Genome Biol.">
        <title>Comparative genomics of Steinernema reveals deeply conserved gene regulatory networks.</title>
        <authorList>
            <person name="Dillman A.R."/>
            <person name="Macchietto M."/>
            <person name="Porter C.F."/>
            <person name="Rogers A."/>
            <person name="Williams B."/>
            <person name="Antoshechkin I."/>
            <person name="Lee M.M."/>
            <person name="Goodwin Z."/>
            <person name="Lu X."/>
            <person name="Lewis E.E."/>
            <person name="Goodrich-Blair H."/>
            <person name="Stock S.P."/>
            <person name="Adams B.J."/>
            <person name="Sternberg P.W."/>
            <person name="Mortazavi A."/>
        </authorList>
    </citation>
    <scope>NUCLEOTIDE SEQUENCE [LARGE SCALE GENOMIC DNA]</scope>
    <source>
        <strain evidence="1 2">ALL</strain>
    </source>
</reference>